<dbReference type="InterPro" id="IPR036249">
    <property type="entry name" value="Thioredoxin-like_sf"/>
</dbReference>
<dbReference type="InterPro" id="IPR002109">
    <property type="entry name" value="Glutaredoxin"/>
</dbReference>
<accession>A0ABU4RXL1</accession>
<dbReference type="CDD" id="cd02976">
    <property type="entry name" value="NrdH"/>
    <property type="match status" value="1"/>
</dbReference>
<evidence type="ECO:0000313" key="4">
    <source>
        <dbReference type="EMBL" id="MDX6849607.1"/>
    </source>
</evidence>
<protein>
    <submittedName>
        <fullName evidence="4">Glutaredoxin family protein</fullName>
    </submittedName>
</protein>
<feature type="signal peptide" evidence="1">
    <location>
        <begin position="1"/>
        <end position="19"/>
    </location>
</feature>
<evidence type="ECO:0000259" key="2">
    <source>
        <dbReference type="Pfam" id="PF00462"/>
    </source>
</evidence>
<dbReference type="SUPFAM" id="SSF52833">
    <property type="entry name" value="Thioredoxin-like"/>
    <property type="match status" value="1"/>
</dbReference>
<dbReference type="InterPro" id="IPR025392">
    <property type="entry name" value="DUF4124"/>
</dbReference>
<evidence type="ECO:0000256" key="1">
    <source>
        <dbReference type="SAM" id="SignalP"/>
    </source>
</evidence>
<dbReference type="PROSITE" id="PS51354">
    <property type="entry name" value="GLUTAREDOXIN_2"/>
    <property type="match status" value="1"/>
</dbReference>
<comment type="caution">
    <text evidence="4">The sequence shown here is derived from an EMBL/GenBank/DDBJ whole genome shotgun (WGS) entry which is preliminary data.</text>
</comment>
<dbReference type="EMBL" id="JAXAFO010000013">
    <property type="protein sequence ID" value="MDX6849607.1"/>
    <property type="molecule type" value="Genomic_DNA"/>
</dbReference>
<organism evidence="4 5">
    <name type="scientific">Gilvimarinus gilvus</name>
    <dbReference type="NCBI Taxonomy" id="3058038"/>
    <lineage>
        <taxon>Bacteria</taxon>
        <taxon>Pseudomonadati</taxon>
        <taxon>Pseudomonadota</taxon>
        <taxon>Gammaproteobacteria</taxon>
        <taxon>Cellvibrionales</taxon>
        <taxon>Cellvibrionaceae</taxon>
        <taxon>Gilvimarinus</taxon>
    </lineage>
</organism>
<dbReference type="PANTHER" id="PTHR34386:SF1">
    <property type="entry name" value="GLUTAREDOXIN-LIKE PROTEIN NRDH"/>
    <property type="match status" value="1"/>
</dbReference>
<feature type="chain" id="PRO_5046590307" evidence="1">
    <location>
        <begin position="20"/>
        <end position="149"/>
    </location>
</feature>
<gene>
    <name evidence="4" type="ORF">SCD92_09555</name>
</gene>
<feature type="domain" description="Glutaredoxin" evidence="2">
    <location>
        <begin position="77"/>
        <end position="132"/>
    </location>
</feature>
<feature type="domain" description="DUF4124" evidence="3">
    <location>
        <begin position="9"/>
        <end position="48"/>
    </location>
</feature>
<keyword evidence="5" id="KW-1185">Reference proteome</keyword>
<name>A0ABU4RXL1_9GAMM</name>
<reference evidence="4 5" key="1">
    <citation type="submission" date="2023-11" db="EMBL/GenBank/DDBJ databases">
        <title>Gilvimarinus fulvus sp. nov., isolated from the surface of Kelp.</title>
        <authorList>
            <person name="Sun Y.Y."/>
            <person name="Gong Y."/>
            <person name="Du Z.J."/>
        </authorList>
    </citation>
    <scope>NUCLEOTIDE SEQUENCE [LARGE SCALE GENOMIC DNA]</scope>
    <source>
        <strain evidence="4 5">SDUM040013</strain>
    </source>
</reference>
<dbReference type="Pfam" id="PF13511">
    <property type="entry name" value="DUF4124"/>
    <property type="match status" value="1"/>
</dbReference>
<proteinExistence type="predicted"/>
<dbReference type="Proteomes" id="UP001273505">
    <property type="component" value="Unassembled WGS sequence"/>
</dbReference>
<dbReference type="Pfam" id="PF00462">
    <property type="entry name" value="Glutaredoxin"/>
    <property type="match status" value="1"/>
</dbReference>
<keyword evidence="1" id="KW-0732">Signal</keyword>
<dbReference type="PANTHER" id="PTHR34386">
    <property type="entry name" value="GLUTAREDOXIN"/>
    <property type="match status" value="1"/>
</dbReference>
<dbReference type="RefSeq" id="WP_302724864.1">
    <property type="nucleotide sequence ID" value="NZ_JAULRU010000823.1"/>
</dbReference>
<dbReference type="InterPro" id="IPR051548">
    <property type="entry name" value="Grx-like_ET"/>
</dbReference>
<dbReference type="Gene3D" id="3.40.30.10">
    <property type="entry name" value="Glutaredoxin"/>
    <property type="match status" value="1"/>
</dbReference>
<evidence type="ECO:0000313" key="5">
    <source>
        <dbReference type="Proteomes" id="UP001273505"/>
    </source>
</evidence>
<evidence type="ECO:0000259" key="3">
    <source>
        <dbReference type="Pfam" id="PF13511"/>
    </source>
</evidence>
<sequence>MKCYRVFFLILLFVLPVQAEIYKWVDENGKTHYGDSKPAQADAQTIEPTINSYKHQAVPDSAYGQDQEYKLLLAKDVVMYATSWCGYCKKARRYFAKNNIDYVERDIETSEQARRDYDRLQGSGIPLLRIGDTTMQGWSESRFNKIYRQ</sequence>